<dbReference type="EMBL" id="FZOB01000002">
    <property type="protein sequence ID" value="SNR66467.1"/>
    <property type="molecule type" value="Genomic_DNA"/>
</dbReference>
<sequence>MTDKSGIIDMEEINAVAAFIVALKQQGFRGNVVIGMKDRNIVVKLETFVKVKDLKNFAKKPITEMLFKGSSDETVK</sequence>
<reference evidence="2" key="1">
    <citation type="submission" date="2017-06" db="EMBL/GenBank/DDBJ databases">
        <authorList>
            <person name="Varghese N."/>
            <person name="Submissions S."/>
        </authorList>
    </citation>
    <scope>NUCLEOTIDE SEQUENCE [LARGE SCALE GENOMIC DNA]</scope>
    <source>
        <strain evidence="2">DSM 15668</strain>
    </source>
</reference>
<evidence type="ECO:0000313" key="2">
    <source>
        <dbReference type="Proteomes" id="UP000198405"/>
    </source>
</evidence>
<dbReference type="AlphaFoldDB" id="A0A238Y5T8"/>
<gene>
    <name evidence="1" type="ORF">SAMN06265340_102141</name>
</gene>
<name>A0A238Y5T8_9BACT</name>
<protein>
    <submittedName>
        <fullName evidence="1">Uncharacterized protein</fullName>
    </submittedName>
</protein>
<dbReference type="Proteomes" id="UP000198405">
    <property type="component" value="Unassembled WGS sequence"/>
</dbReference>
<evidence type="ECO:0000313" key="1">
    <source>
        <dbReference type="EMBL" id="SNR66467.1"/>
    </source>
</evidence>
<accession>A0A238Y5T8</accession>
<dbReference type="OrthoDB" id="9864660at2"/>
<proteinExistence type="predicted"/>
<organism evidence="1 2">
    <name type="scientific">Desulfurobacterium atlanticum</name>
    <dbReference type="NCBI Taxonomy" id="240169"/>
    <lineage>
        <taxon>Bacteria</taxon>
        <taxon>Pseudomonadati</taxon>
        <taxon>Aquificota</taxon>
        <taxon>Aquificia</taxon>
        <taxon>Desulfurobacteriales</taxon>
        <taxon>Desulfurobacteriaceae</taxon>
        <taxon>Desulfurobacterium</taxon>
    </lineage>
</organism>
<dbReference type="RefSeq" id="WP_089322488.1">
    <property type="nucleotide sequence ID" value="NZ_FZOB01000002.1"/>
</dbReference>
<keyword evidence="2" id="KW-1185">Reference proteome</keyword>